<evidence type="ECO:0000313" key="3">
    <source>
        <dbReference type="Proteomes" id="UP000683360"/>
    </source>
</evidence>
<protein>
    <recommendedName>
        <fullName evidence="4">B box-type domain-containing protein</fullName>
    </recommendedName>
</protein>
<dbReference type="EMBL" id="CAJPWZ010000341">
    <property type="protein sequence ID" value="CAG2190731.1"/>
    <property type="molecule type" value="Genomic_DNA"/>
</dbReference>
<evidence type="ECO:0008006" key="4">
    <source>
        <dbReference type="Google" id="ProtNLM"/>
    </source>
</evidence>
<accession>A0A8S3Q9Q4</accession>
<proteinExistence type="predicted"/>
<keyword evidence="1" id="KW-0175">Coiled coil</keyword>
<reference evidence="2" key="1">
    <citation type="submission" date="2021-03" db="EMBL/GenBank/DDBJ databases">
        <authorList>
            <person name="Bekaert M."/>
        </authorList>
    </citation>
    <scope>NUCLEOTIDE SEQUENCE</scope>
</reference>
<organism evidence="2 3">
    <name type="scientific">Mytilus edulis</name>
    <name type="common">Blue mussel</name>
    <dbReference type="NCBI Taxonomy" id="6550"/>
    <lineage>
        <taxon>Eukaryota</taxon>
        <taxon>Metazoa</taxon>
        <taxon>Spiralia</taxon>
        <taxon>Lophotrochozoa</taxon>
        <taxon>Mollusca</taxon>
        <taxon>Bivalvia</taxon>
        <taxon>Autobranchia</taxon>
        <taxon>Pteriomorphia</taxon>
        <taxon>Mytilida</taxon>
        <taxon>Mytiloidea</taxon>
        <taxon>Mytilidae</taxon>
        <taxon>Mytilinae</taxon>
        <taxon>Mytilus</taxon>
    </lineage>
</organism>
<gene>
    <name evidence="2" type="ORF">MEDL_6072</name>
</gene>
<keyword evidence="3" id="KW-1185">Reference proteome</keyword>
<dbReference type="AlphaFoldDB" id="A0A8S3Q9Q4"/>
<sequence>MFCFTHETPFCDTCDHKTCTVRTLDSYVIGIKETDRFQKVESSNEKLKTSLEKCCTKVKSAIDCIPDKKKAFISEIQKSREEISELINNLEKQCLDDISKRERKIEASYKRLILCLEGMQQNEADISALKSYASDLHTFIGLIDVEKTYKRCNNTIQELFIENNVTTINPKWTLTTKEMKKAFFSMNVGIIQPPYIQHEVSKVNIRSLELRKRKDIEIQIPKGLKDTVVRGCALLHNGGMCFTDQDNNRIVFHNPNGEFNFEQKLDCSPTDVISISESKIAISLSEKRLIVLMDVEGNKLDEYPTDSTGKFDSPGKFGGMDFYNEEIIVRVGGLGYYLINNKGKITSTIKTSHEYTPYIARSNDRIYFTKWDVDKVFCCKSTGEEIWTMKDEELLRPLME</sequence>
<evidence type="ECO:0000313" key="2">
    <source>
        <dbReference type="EMBL" id="CAG2190731.1"/>
    </source>
</evidence>
<dbReference type="SUPFAM" id="SSF50969">
    <property type="entry name" value="YVTN repeat-like/Quinoprotein amine dehydrogenase"/>
    <property type="match status" value="1"/>
</dbReference>
<evidence type="ECO:0000256" key="1">
    <source>
        <dbReference type="SAM" id="Coils"/>
    </source>
</evidence>
<dbReference type="Proteomes" id="UP000683360">
    <property type="component" value="Unassembled WGS sequence"/>
</dbReference>
<name>A0A8S3Q9Q4_MYTED</name>
<comment type="caution">
    <text evidence="2">The sequence shown here is derived from an EMBL/GenBank/DDBJ whole genome shotgun (WGS) entry which is preliminary data.</text>
</comment>
<feature type="coiled-coil region" evidence="1">
    <location>
        <begin position="69"/>
        <end position="96"/>
    </location>
</feature>
<dbReference type="InterPro" id="IPR011044">
    <property type="entry name" value="Quino_amine_DH_bsu"/>
</dbReference>